<accession>A0A926I5Z6</accession>
<dbReference type="Gene3D" id="3.40.640.10">
    <property type="entry name" value="Type I PLP-dependent aspartate aminotransferase-like (Major domain)"/>
    <property type="match status" value="1"/>
</dbReference>
<reference evidence="1" key="1">
    <citation type="submission" date="2020-08" db="EMBL/GenBank/DDBJ databases">
        <title>Genome public.</title>
        <authorList>
            <person name="Liu C."/>
            <person name="Sun Q."/>
        </authorList>
    </citation>
    <scope>NUCLEOTIDE SEQUENCE</scope>
    <source>
        <strain evidence="1">NSJ-33</strain>
    </source>
</reference>
<evidence type="ECO:0000313" key="2">
    <source>
        <dbReference type="Proteomes" id="UP000610760"/>
    </source>
</evidence>
<keyword evidence="1" id="KW-0032">Aminotransferase</keyword>
<keyword evidence="1" id="KW-0808">Transferase</keyword>
<evidence type="ECO:0000313" key="1">
    <source>
        <dbReference type="EMBL" id="MBC8559395.1"/>
    </source>
</evidence>
<name>A0A926I5Z6_9FIRM</name>
<dbReference type="InterPro" id="IPR015422">
    <property type="entry name" value="PyrdxlP-dep_Trfase_small"/>
</dbReference>
<comment type="caution">
    <text evidence="1">The sequence shown here is derived from an EMBL/GenBank/DDBJ whole genome shotgun (WGS) entry which is preliminary data.</text>
</comment>
<sequence length="439" mass="48522">MARYSELSVDELSALRESLQAEYEEIKSCGLKLDMSRGKPSAAQLDLSMDLLNCLTEEDIKSVSPDVRNYGLLEGLPGMRKLFADMLGLKPEEIFVGGNSSLNLMYDTLAKGMLFGYYNSEKPWSQCGKIKFLCPVPGYDRHFGVTETLGIEMLTVPMTSTGPDMDIVEELVNNDASIKGIWCVPMYSNPDGITYSDETVRRFANLKPAAKDFRIFWDNAYCVHHVSDQHDELLNLMDECRKAGTEDSVFMFASTSKVTFSGAGVAAFGCSENNMKHLVKLISMQTIGFDKVNQLRHLKYFKDLDGVKAHMEKHCALMKPKFETVLRHLDEEIAPLGIAEWKRPNGGYFISLNVLSGCAKQVVSLCKEAGVVLTPAGATFPYGVDPLDRNIRIAPSFPTAEELEMATKVLCLSVKLASAEQLLAQKKTAGSEKDATVVA</sequence>
<dbReference type="InterPro" id="IPR015421">
    <property type="entry name" value="PyrdxlP-dep_Trfase_major"/>
</dbReference>
<dbReference type="AlphaFoldDB" id="A0A926I5Z6"/>
<gene>
    <name evidence="1" type="ORF">H8710_04845</name>
</gene>
<dbReference type="InterPro" id="IPR015424">
    <property type="entry name" value="PyrdxlP-dep_Trfase"/>
</dbReference>
<organism evidence="1 2">
    <name type="scientific">Fumia xinanensis</name>
    <dbReference type="NCBI Taxonomy" id="2763659"/>
    <lineage>
        <taxon>Bacteria</taxon>
        <taxon>Bacillati</taxon>
        <taxon>Bacillota</taxon>
        <taxon>Clostridia</taxon>
        <taxon>Eubacteriales</taxon>
        <taxon>Oscillospiraceae</taxon>
        <taxon>Fumia</taxon>
    </lineage>
</organism>
<dbReference type="PANTHER" id="PTHR43799">
    <property type="entry name" value="AMINOTRANSFERASE, PUTATIVE-RELATED"/>
    <property type="match status" value="1"/>
</dbReference>
<dbReference type="RefSeq" id="WP_249294289.1">
    <property type="nucleotide sequence ID" value="NZ_JACRSV010000001.1"/>
</dbReference>
<dbReference type="EMBL" id="JACRSV010000001">
    <property type="protein sequence ID" value="MBC8559395.1"/>
    <property type="molecule type" value="Genomic_DNA"/>
</dbReference>
<dbReference type="Gene3D" id="3.90.1150.10">
    <property type="entry name" value="Aspartate Aminotransferase, domain 1"/>
    <property type="match status" value="1"/>
</dbReference>
<dbReference type="SUPFAM" id="SSF53383">
    <property type="entry name" value="PLP-dependent transferases"/>
    <property type="match status" value="1"/>
</dbReference>
<protein>
    <submittedName>
        <fullName evidence="1">Aminotransferase</fullName>
    </submittedName>
</protein>
<proteinExistence type="predicted"/>
<dbReference type="GO" id="GO:0004069">
    <property type="term" value="F:L-aspartate:2-oxoglutarate aminotransferase activity"/>
    <property type="evidence" value="ECO:0007669"/>
    <property type="project" value="InterPro"/>
</dbReference>
<keyword evidence="2" id="KW-1185">Reference proteome</keyword>
<dbReference type="PANTHER" id="PTHR43799:SF1">
    <property type="entry name" value="ASPARTATE AMINOTRANSFERASE"/>
    <property type="match status" value="1"/>
</dbReference>
<dbReference type="Pfam" id="PF12897">
    <property type="entry name" value="Asp_aminotransf"/>
    <property type="match status" value="1"/>
</dbReference>
<dbReference type="InterPro" id="IPR024551">
    <property type="entry name" value="AspAT_Ic"/>
</dbReference>
<dbReference type="Proteomes" id="UP000610760">
    <property type="component" value="Unassembled WGS sequence"/>
</dbReference>